<proteinExistence type="predicted"/>
<name>A0A0X3WM91_STRVO</name>
<feature type="transmembrane region" description="Helical" evidence="2">
    <location>
        <begin position="75"/>
        <end position="96"/>
    </location>
</feature>
<dbReference type="AlphaFoldDB" id="A0A0X3WM91"/>
<feature type="transmembrane region" description="Helical" evidence="2">
    <location>
        <begin position="140"/>
        <end position="160"/>
    </location>
</feature>
<evidence type="ECO:0000313" key="3">
    <source>
        <dbReference type="EMBL" id="KUL57967.1"/>
    </source>
</evidence>
<reference evidence="4" key="1">
    <citation type="submission" date="2015-10" db="EMBL/GenBank/DDBJ databases">
        <authorList>
            <person name="Ju K.-S."/>
            <person name="Doroghazi J.R."/>
            <person name="Metcalf W.W."/>
        </authorList>
    </citation>
    <scope>NUCLEOTIDE SEQUENCE [LARGE SCALE GENOMIC DNA]</scope>
    <source>
        <strain evidence="4">NRRL F-8817</strain>
    </source>
</reference>
<protein>
    <submittedName>
        <fullName evidence="3">Uncharacterized protein</fullName>
    </submittedName>
</protein>
<accession>A0A0X3WM91</accession>
<dbReference type="OrthoDB" id="573709at2"/>
<keyword evidence="2" id="KW-0812">Transmembrane</keyword>
<dbReference type="Proteomes" id="UP000053413">
    <property type="component" value="Unassembled WGS sequence"/>
</dbReference>
<sequence length="161" mass="17772">MPIGEELNSRRVTSEAEPTGTLGSRPTLSQDQVKHLEFIQAVITRLGTNSFLVKGWCLTLAAGLLAFAAEGSRLSVAATAFVPLVAFWFLDGYFLWQERLFRKLYDQARKPGAEVELFSMNPYPYAGQVRWWQATFSVTLSLFYGGIGVAHLAVLLAVVLG</sequence>
<feature type="region of interest" description="Disordered" evidence="1">
    <location>
        <begin position="1"/>
        <end position="27"/>
    </location>
</feature>
<dbReference type="EMBL" id="LLZJ01000232">
    <property type="protein sequence ID" value="KUL57967.1"/>
    <property type="molecule type" value="Genomic_DNA"/>
</dbReference>
<feature type="transmembrane region" description="Helical" evidence="2">
    <location>
        <begin position="51"/>
        <end position="69"/>
    </location>
</feature>
<evidence type="ECO:0000313" key="4">
    <source>
        <dbReference type="Proteomes" id="UP000053413"/>
    </source>
</evidence>
<gene>
    <name evidence="3" type="ORF">ADL28_19480</name>
</gene>
<keyword evidence="2" id="KW-0472">Membrane</keyword>
<evidence type="ECO:0000256" key="1">
    <source>
        <dbReference type="SAM" id="MobiDB-lite"/>
    </source>
</evidence>
<comment type="caution">
    <text evidence="3">The sequence shown here is derived from an EMBL/GenBank/DDBJ whole genome shotgun (WGS) entry which is preliminary data.</text>
</comment>
<keyword evidence="2" id="KW-1133">Transmembrane helix</keyword>
<organism evidence="3 4">
    <name type="scientific">Streptomyces violaceusniger</name>
    <dbReference type="NCBI Taxonomy" id="68280"/>
    <lineage>
        <taxon>Bacteria</taxon>
        <taxon>Bacillati</taxon>
        <taxon>Actinomycetota</taxon>
        <taxon>Actinomycetes</taxon>
        <taxon>Kitasatosporales</taxon>
        <taxon>Streptomycetaceae</taxon>
        <taxon>Streptomyces</taxon>
        <taxon>Streptomyces violaceusniger group</taxon>
    </lineage>
</organism>
<evidence type="ECO:0000256" key="2">
    <source>
        <dbReference type="SAM" id="Phobius"/>
    </source>
</evidence>